<feature type="transmembrane region" description="Helical" evidence="7">
    <location>
        <begin position="153"/>
        <end position="175"/>
    </location>
</feature>
<evidence type="ECO:0000256" key="6">
    <source>
        <dbReference type="ARBA" id="ARBA00023136"/>
    </source>
</evidence>
<keyword evidence="4 9" id="KW-0067">ATP-binding</keyword>
<dbReference type="InterPro" id="IPR039421">
    <property type="entry name" value="Type_1_exporter"/>
</dbReference>
<dbReference type="RefSeq" id="WP_242952718.1">
    <property type="nucleotide sequence ID" value="NZ_FOGJ01000011.1"/>
</dbReference>
<dbReference type="Proteomes" id="UP000182584">
    <property type="component" value="Unassembled WGS sequence"/>
</dbReference>
<keyword evidence="2 7" id="KW-0812">Transmembrane</keyword>
<dbReference type="Gene3D" id="1.20.1560.10">
    <property type="entry name" value="ABC transporter type 1, transmembrane domain"/>
    <property type="match status" value="1"/>
</dbReference>
<dbReference type="InterPro" id="IPR036640">
    <property type="entry name" value="ABC1_TM_sf"/>
</dbReference>
<dbReference type="PROSITE" id="PS00211">
    <property type="entry name" value="ABC_TRANSPORTER_1"/>
    <property type="match status" value="1"/>
</dbReference>
<evidence type="ECO:0000256" key="7">
    <source>
        <dbReference type="SAM" id="Phobius"/>
    </source>
</evidence>
<dbReference type="GO" id="GO:0005886">
    <property type="term" value="C:plasma membrane"/>
    <property type="evidence" value="ECO:0007669"/>
    <property type="project" value="UniProtKB-SubCell"/>
</dbReference>
<dbReference type="SUPFAM" id="SSF52540">
    <property type="entry name" value="P-loop containing nucleoside triphosphate hydrolases"/>
    <property type="match status" value="1"/>
</dbReference>
<protein>
    <submittedName>
        <fullName evidence="9">ATP-binding cassette, subfamily B</fullName>
    </submittedName>
</protein>
<evidence type="ECO:0000256" key="2">
    <source>
        <dbReference type="ARBA" id="ARBA00022692"/>
    </source>
</evidence>
<feature type="transmembrane region" description="Helical" evidence="7">
    <location>
        <begin position="28"/>
        <end position="49"/>
    </location>
</feature>
<keyword evidence="5 7" id="KW-1133">Transmembrane helix</keyword>
<dbReference type="SUPFAM" id="SSF90123">
    <property type="entry name" value="ABC transporter transmembrane region"/>
    <property type="match status" value="1"/>
</dbReference>
<gene>
    <name evidence="9" type="ORF">SAMN04487884_11176</name>
</gene>
<dbReference type="SMART" id="SM00382">
    <property type="entry name" value="AAA"/>
    <property type="match status" value="1"/>
</dbReference>
<dbReference type="InterPro" id="IPR027417">
    <property type="entry name" value="P-loop_NTPase"/>
</dbReference>
<organism evidence="9 10">
    <name type="scientific">Butyrivibrio fibrisolvens</name>
    <dbReference type="NCBI Taxonomy" id="831"/>
    <lineage>
        <taxon>Bacteria</taxon>
        <taxon>Bacillati</taxon>
        <taxon>Bacillota</taxon>
        <taxon>Clostridia</taxon>
        <taxon>Lachnospirales</taxon>
        <taxon>Lachnospiraceae</taxon>
        <taxon>Butyrivibrio</taxon>
    </lineage>
</organism>
<dbReference type="EMBL" id="FOGJ01000011">
    <property type="protein sequence ID" value="SER79957.1"/>
    <property type="molecule type" value="Genomic_DNA"/>
</dbReference>
<feature type="transmembrane region" description="Helical" evidence="7">
    <location>
        <begin position="187"/>
        <end position="207"/>
    </location>
</feature>
<evidence type="ECO:0000256" key="3">
    <source>
        <dbReference type="ARBA" id="ARBA00022741"/>
    </source>
</evidence>
<dbReference type="InterPro" id="IPR003439">
    <property type="entry name" value="ABC_transporter-like_ATP-bd"/>
</dbReference>
<dbReference type="InterPro" id="IPR003593">
    <property type="entry name" value="AAA+_ATPase"/>
</dbReference>
<dbReference type="Pfam" id="PF00005">
    <property type="entry name" value="ABC_tran"/>
    <property type="match status" value="1"/>
</dbReference>
<evidence type="ECO:0000256" key="5">
    <source>
        <dbReference type="ARBA" id="ARBA00022989"/>
    </source>
</evidence>
<dbReference type="Gene3D" id="3.40.50.300">
    <property type="entry name" value="P-loop containing nucleotide triphosphate hydrolases"/>
    <property type="match status" value="1"/>
</dbReference>
<keyword evidence="3" id="KW-0547">Nucleotide-binding</keyword>
<evidence type="ECO:0000259" key="8">
    <source>
        <dbReference type="PROSITE" id="PS50893"/>
    </source>
</evidence>
<dbReference type="AlphaFoldDB" id="A0A1H9S4M8"/>
<dbReference type="eggNOG" id="COG1132">
    <property type="taxonomic scope" value="Bacteria"/>
</dbReference>
<dbReference type="GO" id="GO:0005524">
    <property type="term" value="F:ATP binding"/>
    <property type="evidence" value="ECO:0007669"/>
    <property type="project" value="UniProtKB-KW"/>
</dbReference>
<dbReference type="GO" id="GO:0015421">
    <property type="term" value="F:ABC-type oligopeptide transporter activity"/>
    <property type="evidence" value="ECO:0007669"/>
    <property type="project" value="TreeGrafter"/>
</dbReference>
<dbReference type="InterPro" id="IPR017871">
    <property type="entry name" value="ABC_transporter-like_CS"/>
</dbReference>
<feature type="domain" description="ABC transporter" evidence="8">
    <location>
        <begin position="374"/>
        <end position="612"/>
    </location>
</feature>
<reference evidence="9 10" key="1">
    <citation type="submission" date="2016-10" db="EMBL/GenBank/DDBJ databases">
        <authorList>
            <person name="de Groot N.N."/>
        </authorList>
    </citation>
    <scope>NUCLEOTIDE SEQUENCE [LARGE SCALE GENOMIC DNA]</scope>
    <source>
        <strain evidence="9 10">AR40</strain>
    </source>
</reference>
<dbReference type="PANTHER" id="PTHR43394:SF1">
    <property type="entry name" value="ATP-BINDING CASSETTE SUB-FAMILY B MEMBER 10, MITOCHONDRIAL"/>
    <property type="match status" value="1"/>
</dbReference>
<evidence type="ECO:0000256" key="4">
    <source>
        <dbReference type="ARBA" id="ARBA00022840"/>
    </source>
</evidence>
<feature type="transmembrane region" description="Helical" evidence="7">
    <location>
        <begin position="277"/>
        <end position="299"/>
    </location>
</feature>
<name>A0A1H9S4M8_BUTFI</name>
<dbReference type="CDD" id="cd03228">
    <property type="entry name" value="ABCC_MRP_Like"/>
    <property type="match status" value="1"/>
</dbReference>
<dbReference type="PROSITE" id="PS50893">
    <property type="entry name" value="ABC_TRANSPORTER_2"/>
    <property type="match status" value="1"/>
</dbReference>
<dbReference type="PANTHER" id="PTHR43394">
    <property type="entry name" value="ATP-DEPENDENT PERMEASE MDL1, MITOCHONDRIAL"/>
    <property type="match status" value="1"/>
</dbReference>
<evidence type="ECO:0000313" key="9">
    <source>
        <dbReference type="EMBL" id="SER79957.1"/>
    </source>
</evidence>
<evidence type="ECO:0000313" key="10">
    <source>
        <dbReference type="Proteomes" id="UP000182584"/>
    </source>
</evidence>
<accession>A0A1H9S4M8</accession>
<sequence>MKDQISMKTALVREFKALKIWSRYSKGMITLIIISKLFSKFSIYVPIALTARFINMIAASEPAEDISKMVLITLLITAGLSVISSLLARLLEKHRNYNILWQIVEKILADKKSSMDYVDVDSQKIADMQAQIEQNMNWSSWGLLRSIYCLENLLDSVLSIICCLALSVSMFVLPVTKGKFTILNNPLIAALIVVLMVVNATLSGYFFSFRQKAWSDYSDEARLGNRRFSAYGWFSHDRSRAADIRLYRQDKITTSYMSSGDIFTEKSSIAEKFIGKVGILSSLSVVFQNIMAGIIYFFVCAKAWAGAFPIGSATQYIAAVTGVFYGINGLISQVEELKSNGKFLEDTFEFLSLPNNMYQGSLTTEKRRDNKYEIEFRNVSFKYPGSDDYALRNVNLKFTVGEKLAIVGMNGSGKTTFIKLLCRLYDPTEGTIFLNGIDIRKYRYDEYMNIFSIVFQDFKLFAMPLGENVATSHSYDEAKVMKCLREAGFDDRFDKMPKGLKTHLYKDLDKEGVDVSGGEAQKIAIARALYKDAPFIILDEPTAALDPVAEAEIYERFNDMVDDRTAVYISHRLSSCKFCDEIAVFHEGRVIQKGTHKDLLKDESGKYYELWNAQAQYYEDEKAVS</sequence>
<proteinExistence type="predicted"/>
<feature type="transmembrane region" description="Helical" evidence="7">
    <location>
        <begin position="69"/>
        <end position="91"/>
    </location>
</feature>
<keyword evidence="6 7" id="KW-0472">Membrane</keyword>
<dbReference type="GO" id="GO:0016887">
    <property type="term" value="F:ATP hydrolysis activity"/>
    <property type="evidence" value="ECO:0007669"/>
    <property type="project" value="InterPro"/>
</dbReference>
<evidence type="ECO:0000256" key="1">
    <source>
        <dbReference type="ARBA" id="ARBA00004651"/>
    </source>
</evidence>
<comment type="subcellular location">
    <subcellularLocation>
        <location evidence="1">Cell membrane</location>
        <topology evidence="1">Multi-pass membrane protein</topology>
    </subcellularLocation>
</comment>